<dbReference type="AlphaFoldDB" id="A0A0L6JJS1"/>
<dbReference type="PATRIC" id="fig|398512.5.peg.1252"/>
<dbReference type="RefSeq" id="WP_036944202.1">
    <property type="nucleotide sequence ID" value="NZ_JQKC01000026.1"/>
</dbReference>
<feature type="transmembrane region" description="Helical" evidence="1">
    <location>
        <begin position="105"/>
        <end position="126"/>
    </location>
</feature>
<dbReference type="Proteomes" id="UP000036923">
    <property type="component" value="Unassembled WGS sequence"/>
</dbReference>
<dbReference type="InterPro" id="IPR025238">
    <property type="entry name" value="DUF4184"/>
</dbReference>
<accession>A0A0L6JJS1</accession>
<reference evidence="3" key="1">
    <citation type="submission" date="2015-07" db="EMBL/GenBank/DDBJ databases">
        <title>Near-Complete Genome Sequence of the Cellulolytic Bacterium Bacteroides (Pseudobacteroides) cellulosolvens ATCC 35603.</title>
        <authorList>
            <person name="Dassa B."/>
            <person name="Utturkar S.M."/>
            <person name="Klingeman D.M."/>
            <person name="Hurt R.A."/>
            <person name="Keller M."/>
            <person name="Xu J."/>
            <person name="Reddy Y.H.K."/>
            <person name="Borovok I."/>
            <person name="Grinberg I.R."/>
            <person name="Lamed R."/>
            <person name="Zhivin O."/>
            <person name="Bayer E.A."/>
            <person name="Brown S.D."/>
        </authorList>
    </citation>
    <scope>NUCLEOTIDE SEQUENCE [LARGE SCALE GENOMIC DNA]</scope>
    <source>
        <strain evidence="3">DSM 2933</strain>
    </source>
</reference>
<gene>
    <name evidence="2" type="ORF">Bccel_1208</name>
</gene>
<feature type="transmembrane region" description="Helical" evidence="1">
    <location>
        <begin position="52"/>
        <end position="74"/>
    </location>
</feature>
<sequence length="256" mass="29175">MPFTFVHPAVFIPLKGKWKKYFNLTGLVLGSMAPDFEYFLKFKPSAVIGHSVLGFLLLNLPICFLTAILFHKFIKKPLILSMPSPFDRWFYYMAQKEWKINSFKAVLIFIYSSLIGMISHVFLDAFTHESGRFVEMLPVLSSNIHIFGYSLPVYKILQHGSTVIFGIAIIIYMIHLRDKEARVSSISTISKFVYLLAIFLAGVTFVLIGMLFSFIDLSFTNRGIAVVTFINGCIFGCITMSFIYLKVFEKSVFKSS</sequence>
<name>A0A0L6JJS1_9FIRM</name>
<keyword evidence="1" id="KW-0812">Transmembrane</keyword>
<evidence type="ECO:0008006" key="4">
    <source>
        <dbReference type="Google" id="ProtNLM"/>
    </source>
</evidence>
<organism evidence="2 3">
    <name type="scientific">Pseudobacteroides cellulosolvens ATCC 35603 = DSM 2933</name>
    <dbReference type="NCBI Taxonomy" id="398512"/>
    <lineage>
        <taxon>Bacteria</taxon>
        <taxon>Bacillati</taxon>
        <taxon>Bacillota</taxon>
        <taxon>Clostridia</taxon>
        <taxon>Eubacteriales</taxon>
        <taxon>Oscillospiraceae</taxon>
        <taxon>Pseudobacteroides</taxon>
    </lineage>
</organism>
<evidence type="ECO:0000313" key="3">
    <source>
        <dbReference type="Proteomes" id="UP000036923"/>
    </source>
</evidence>
<feature type="transmembrane region" description="Helical" evidence="1">
    <location>
        <begin position="224"/>
        <end position="245"/>
    </location>
</feature>
<feature type="transmembrane region" description="Helical" evidence="1">
    <location>
        <begin position="192"/>
        <end position="212"/>
    </location>
</feature>
<keyword evidence="3" id="KW-1185">Reference proteome</keyword>
<keyword evidence="1" id="KW-1133">Transmembrane helix</keyword>
<dbReference type="Pfam" id="PF13803">
    <property type="entry name" value="DUF4184"/>
    <property type="match status" value="1"/>
</dbReference>
<proteinExistence type="predicted"/>
<evidence type="ECO:0000256" key="1">
    <source>
        <dbReference type="SAM" id="Phobius"/>
    </source>
</evidence>
<dbReference type="eggNOG" id="ENOG502ZRTK">
    <property type="taxonomic scope" value="Bacteria"/>
</dbReference>
<dbReference type="STRING" id="398512.Bccel_1208"/>
<feature type="transmembrane region" description="Helical" evidence="1">
    <location>
        <begin position="146"/>
        <end position="172"/>
    </location>
</feature>
<evidence type="ECO:0000313" key="2">
    <source>
        <dbReference type="EMBL" id="KNY25948.1"/>
    </source>
</evidence>
<comment type="caution">
    <text evidence="2">The sequence shown here is derived from an EMBL/GenBank/DDBJ whole genome shotgun (WGS) entry which is preliminary data.</text>
</comment>
<keyword evidence="1" id="KW-0472">Membrane</keyword>
<dbReference type="EMBL" id="LGTC01000001">
    <property type="protein sequence ID" value="KNY25948.1"/>
    <property type="molecule type" value="Genomic_DNA"/>
</dbReference>
<protein>
    <recommendedName>
        <fullName evidence="4">DUF4184 family protein</fullName>
    </recommendedName>
</protein>
<dbReference type="OrthoDB" id="8481923at2"/>